<dbReference type="AlphaFoldDB" id="A0A2A2H5I7"/>
<accession>A0A2A2H5I7</accession>
<dbReference type="SUPFAM" id="SSF55136">
    <property type="entry name" value="Probable bacterial effector-binding domain"/>
    <property type="match status" value="1"/>
</dbReference>
<dbReference type="InterPro" id="IPR029442">
    <property type="entry name" value="GyrI-like"/>
</dbReference>
<protein>
    <recommendedName>
        <fullName evidence="1">AraC effector-binding domain-containing protein</fullName>
    </recommendedName>
</protein>
<organism evidence="2 3">
    <name type="scientific">Methanobacterium bryantii</name>
    <dbReference type="NCBI Taxonomy" id="2161"/>
    <lineage>
        <taxon>Archaea</taxon>
        <taxon>Methanobacteriati</taxon>
        <taxon>Methanobacteriota</taxon>
        <taxon>Methanomada group</taxon>
        <taxon>Methanobacteria</taxon>
        <taxon>Methanobacteriales</taxon>
        <taxon>Methanobacteriaceae</taxon>
        <taxon>Methanobacterium</taxon>
    </lineage>
</organism>
<name>A0A2A2H5I7_METBR</name>
<feature type="domain" description="AraC effector-binding" evidence="1">
    <location>
        <begin position="1"/>
        <end position="149"/>
    </location>
</feature>
<dbReference type="InterPro" id="IPR010499">
    <property type="entry name" value="AraC_E-bd"/>
</dbReference>
<comment type="caution">
    <text evidence="2">The sequence shown here is derived from an EMBL/GenBank/DDBJ whole genome shotgun (WGS) entry which is preliminary data.</text>
</comment>
<reference evidence="2 3" key="1">
    <citation type="journal article" date="2017" name="BMC Genomics">
        <title>Genomic analysis of methanogenic archaea reveals a shift towards energy conservation.</title>
        <authorList>
            <person name="Gilmore S.P."/>
            <person name="Henske J.K."/>
            <person name="Sexton J.A."/>
            <person name="Solomon K.V."/>
            <person name="Seppala S."/>
            <person name="Yoo J.I."/>
            <person name="Huyett L.M."/>
            <person name="Pressman A."/>
            <person name="Cogan J.Z."/>
            <person name="Kivenson V."/>
            <person name="Peng X."/>
            <person name="Tan Y."/>
            <person name="Valentine D.L."/>
            <person name="O'Malley M.A."/>
        </authorList>
    </citation>
    <scope>NUCLEOTIDE SEQUENCE [LARGE SCALE GENOMIC DNA]</scope>
    <source>
        <strain evidence="2 3">M.o.H.</strain>
    </source>
</reference>
<evidence type="ECO:0000313" key="3">
    <source>
        <dbReference type="Proteomes" id="UP000217784"/>
    </source>
</evidence>
<dbReference type="PANTHER" id="PTHR40055:SF1">
    <property type="entry name" value="TRANSCRIPTIONAL REGULATOR YGIV-RELATED"/>
    <property type="match status" value="1"/>
</dbReference>
<evidence type="ECO:0000313" key="2">
    <source>
        <dbReference type="EMBL" id="PAV04533.1"/>
    </source>
</evidence>
<gene>
    <name evidence="2" type="ORF">ASJ80_06815</name>
</gene>
<dbReference type="Pfam" id="PF06445">
    <property type="entry name" value="GyrI-like"/>
    <property type="match status" value="1"/>
</dbReference>
<dbReference type="InterPro" id="IPR050908">
    <property type="entry name" value="SmbC-like"/>
</dbReference>
<dbReference type="Gene3D" id="3.20.80.10">
    <property type="entry name" value="Regulatory factor, effector binding domain"/>
    <property type="match status" value="1"/>
</dbReference>
<dbReference type="SMART" id="SM00871">
    <property type="entry name" value="AraC_E_bind"/>
    <property type="match status" value="1"/>
</dbReference>
<sequence>MEIKFKNIKERQVAYIIATGRAHIPHIFGELMDYITKNNISTIEHYYCTFFNNTLDVDHEELHYEIGIPLTGDVPGEGRIQIKKIPGNQVVSTIHKGSYNQMNHVYHTLLEHSIKNGYIISGPATEIYIKGTPEVSRNEVSVEVRFPVIKK</sequence>
<keyword evidence="3" id="KW-1185">Reference proteome</keyword>
<dbReference type="InterPro" id="IPR011256">
    <property type="entry name" value="Reg_factor_effector_dom_sf"/>
</dbReference>
<evidence type="ECO:0000259" key="1">
    <source>
        <dbReference type="SMART" id="SM00871"/>
    </source>
</evidence>
<dbReference type="Proteomes" id="UP000217784">
    <property type="component" value="Unassembled WGS sequence"/>
</dbReference>
<dbReference type="EMBL" id="LMVM01000023">
    <property type="protein sequence ID" value="PAV04533.1"/>
    <property type="molecule type" value="Genomic_DNA"/>
</dbReference>
<dbReference type="RefSeq" id="WP_069582821.1">
    <property type="nucleotide sequence ID" value="NZ_LMVM01000023.1"/>
</dbReference>
<proteinExistence type="predicted"/>
<dbReference type="PANTHER" id="PTHR40055">
    <property type="entry name" value="TRANSCRIPTIONAL REGULATOR YGIV-RELATED"/>
    <property type="match status" value="1"/>
</dbReference>
<dbReference type="OrthoDB" id="374004at2157"/>